<protein>
    <recommendedName>
        <fullName evidence="3">DUF1798 family protein</fullName>
    </recommendedName>
</protein>
<dbReference type="EMBL" id="AFPZ01000014">
    <property type="protein sequence ID" value="EGQ27535.1"/>
    <property type="molecule type" value="Genomic_DNA"/>
</dbReference>
<dbReference type="SUPFAM" id="SSF140415">
    <property type="entry name" value="YppE-like"/>
    <property type="match status" value="1"/>
</dbReference>
<comment type="caution">
    <text evidence="1">The sequence shown here is derived from an EMBL/GenBank/DDBJ whole genome shotgun (WGS) entry which is preliminary data.</text>
</comment>
<gene>
    <name evidence="1" type="ORF">HMPREF9372_0422</name>
</gene>
<proteinExistence type="predicted"/>
<dbReference type="HOGENOM" id="CLU_158433_0_0_9"/>
<organism evidence="1 2">
    <name type="scientific">Sporosarcina newyorkensis 2681</name>
    <dbReference type="NCBI Taxonomy" id="1027292"/>
    <lineage>
        <taxon>Bacteria</taxon>
        <taxon>Bacillati</taxon>
        <taxon>Bacillota</taxon>
        <taxon>Bacilli</taxon>
        <taxon>Bacillales</taxon>
        <taxon>Caryophanaceae</taxon>
        <taxon>Sporosarcina</taxon>
    </lineage>
</organism>
<reference evidence="1 2" key="1">
    <citation type="submission" date="2011-04" db="EMBL/GenBank/DDBJ databases">
        <authorList>
            <person name="Muzny D."/>
            <person name="Qin X."/>
            <person name="Deng J."/>
            <person name="Jiang H."/>
            <person name="Liu Y."/>
            <person name="Qu J."/>
            <person name="Song X.-Z."/>
            <person name="Zhang L."/>
            <person name="Thornton R."/>
            <person name="Coyle M."/>
            <person name="Francisco L."/>
            <person name="Jackson L."/>
            <person name="Javaid M."/>
            <person name="Korchina V."/>
            <person name="Kovar C."/>
            <person name="Mata R."/>
            <person name="Mathew T."/>
            <person name="Ngo R."/>
            <person name="Nguyen L."/>
            <person name="Nguyen N."/>
            <person name="Okwuonu G."/>
            <person name="Ongeri F."/>
            <person name="Pham C."/>
            <person name="Simmons D."/>
            <person name="Wilczek-Boney K."/>
            <person name="Hale W."/>
            <person name="Jakkamsetti A."/>
            <person name="Pham P."/>
            <person name="Ruth R."/>
            <person name="San Lucas F."/>
            <person name="Warren J."/>
            <person name="Zhang J."/>
            <person name="Zhao Z."/>
            <person name="Zhou C."/>
            <person name="Zhu D."/>
            <person name="Lee S."/>
            <person name="Bess C."/>
            <person name="Blankenburg K."/>
            <person name="Forbes L."/>
            <person name="Fu Q."/>
            <person name="Gubbala S."/>
            <person name="Hirani K."/>
            <person name="Jayaseelan J.C."/>
            <person name="Lara F."/>
            <person name="Munidasa M."/>
            <person name="Palculict T."/>
            <person name="Patil S."/>
            <person name="Pu L.-L."/>
            <person name="Saada N."/>
            <person name="Tang L."/>
            <person name="Weissenberger G."/>
            <person name="Zhu Y."/>
            <person name="Hemphill L."/>
            <person name="Shang Y."/>
            <person name="Youmans B."/>
            <person name="Ayvaz T."/>
            <person name="Ross M."/>
            <person name="Santibanez J."/>
            <person name="Aqrawi P."/>
            <person name="Gross S."/>
            <person name="Joshi V."/>
            <person name="Fowler G."/>
            <person name="Nazareth L."/>
            <person name="Reid J."/>
            <person name="Worley K."/>
            <person name="Petrosino J."/>
            <person name="Highlander S."/>
            <person name="Gibbs R."/>
        </authorList>
    </citation>
    <scope>NUCLEOTIDE SEQUENCE [LARGE SCALE GENOMIC DNA]</scope>
    <source>
        <strain evidence="1 2">2681</strain>
    </source>
</reference>
<accession>F9DNP2</accession>
<dbReference type="InterPro" id="IPR014913">
    <property type="entry name" value="YppE-like"/>
</dbReference>
<evidence type="ECO:0000313" key="2">
    <source>
        <dbReference type="Proteomes" id="UP000005316"/>
    </source>
</evidence>
<dbReference type="eggNOG" id="ENOG5032RKZ">
    <property type="taxonomic scope" value="Bacteria"/>
</dbReference>
<dbReference type="STRING" id="759851.SAMN04244570_0542"/>
<evidence type="ECO:0000313" key="1">
    <source>
        <dbReference type="EMBL" id="EGQ27535.1"/>
    </source>
</evidence>
<dbReference type="Pfam" id="PF08807">
    <property type="entry name" value="DUF1798"/>
    <property type="match status" value="1"/>
</dbReference>
<dbReference type="AlphaFoldDB" id="F9DNP2"/>
<dbReference type="Proteomes" id="UP000005316">
    <property type="component" value="Unassembled WGS sequence"/>
</dbReference>
<sequence>MKEFYTMSLVEETKSLLAICDECEQRFYTMRETDHSPEFFEEVKPYADRSHRAIADWSSDMKVWIKVAKPRYVHEVQIDSLKDSMTQFVVQSFYKETGKKRFILSINAARYTLQTVLNAMGNENGEGRPNE</sequence>
<dbReference type="Gene3D" id="1.20.120.440">
    <property type="entry name" value="YppE-like"/>
    <property type="match status" value="1"/>
</dbReference>
<dbReference type="InterPro" id="IPR023351">
    <property type="entry name" value="YppE-like_sf"/>
</dbReference>
<name>F9DNP2_9BACL</name>
<evidence type="ECO:0008006" key="3">
    <source>
        <dbReference type="Google" id="ProtNLM"/>
    </source>
</evidence>